<dbReference type="EMBL" id="JAJOMB010000003">
    <property type="protein sequence ID" value="MCD5310904.1"/>
    <property type="molecule type" value="Genomic_DNA"/>
</dbReference>
<dbReference type="RefSeq" id="WP_231440080.1">
    <property type="nucleotide sequence ID" value="NZ_JAJOMB010000003.1"/>
</dbReference>
<keyword evidence="2" id="KW-1185">Reference proteome</keyword>
<dbReference type="AlphaFoldDB" id="A0A9X1NBQ9"/>
<accession>A0A9X1NBQ9</accession>
<protein>
    <submittedName>
        <fullName evidence="1">Uncharacterized protein</fullName>
    </submittedName>
</protein>
<dbReference type="Proteomes" id="UP001138997">
    <property type="component" value="Unassembled WGS sequence"/>
</dbReference>
<organism evidence="1 2">
    <name type="scientific">Kineosporia babensis</name>
    <dbReference type="NCBI Taxonomy" id="499548"/>
    <lineage>
        <taxon>Bacteria</taxon>
        <taxon>Bacillati</taxon>
        <taxon>Actinomycetota</taxon>
        <taxon>Actinomycetes</taxon>
        <taxon>Kineosporiales</taxon>
        <taxon>Kineosporiaceae</taxon>
        <taxon>Kineosporia</taxon>
    </lineage>
</organism>
<sequence>MTETLAGLPGLEWYPEDGTMPLGEGTPGGTVMDAEQAASTIAGWKHVRRTARVIDAFTVEAATPSGEKSLWLARLPEQADRHRAVKVVLDRWADAPLTVVQHRLLGIVLRAHADGLDVRQILDRLIATGVEQ</sequence>
<comment type="caution">
    <text evidence="1">The sequence shown here is derived from an EMBL/GenBank/DDBJ whole genome shotgun (WGS) entry which is preliminary data.</text>
</comment>
<evidence type="ECO:0000313" key="2">
    <source>
        <dbReference type="Proteomes" id="UP001138997"/>
    </source>
</evidence>
<gene>
    <name evidence="1" type="ORF">LR394_08355</name>
</gene>
<reference evidence="1" key="1">
    <citation type="submission" date="2021-11" db="EMBL/GenBank/DDBJ databases">
        <title>Streptomyces corallinus and Kineosporia corallina sp. nov., two new coral-derived marine actinobacteria.</title>
        <authorList>
            <person name="Buangrab K."/>
            <person name="Sutthacheep M."/>
            <person name="Yeemin T."/>
            <person name="Harunari E."/>
            <person name="Igarashi Y."/>
            <person name="Sripreechasak P."/>
            <person name="Kanchanasin P."/>
            <person name="Tanasupawat S."/>
            <person name="Phongsopitanun W."/>
        </authorList>
    </citation>
    <scope>NUCLEOTIDE SEQUENCE</scope>
    <source>
        <strain evidence="1">JCM 31032</strain>
    </source>
</reference>
<name>A0A9X1NBQ9_9ACTN</name>
<evidence type="ECO:0000313" key="1">
    <source>
        <dbReference type="EMBL" id="MCD5310904.1"/>
    </source>
</evidence>
<proteinExistence type="predicted"/>